<dbReference type="Pfam" id="PF01261">
    <property type="entry name" value="AP_endonuc_2"/>
    <property type="match status" value="1"/>
</dbReference>
<dbReference type="GO" id="GO:0016853">
    <property type="term" value="F:isomerase activity"/>
    <property type="evidence" value="ECO:0007669"/>
    <property type="project" value="UniProtKB-KW"/>
</dbReference>
<dbReference type="SUPFAM" id="SSF51658">
    <property type="entry name" value="Xylose isomerase-like"/>
    <property type="match status" value="1"/>
</dbReference>
<evidence type="ECO:0000313" key="3">
    <source>
        <dbReference type="Proteomes" id="UP001501508"/>
    </source>
</evidence>
<comment type="caution">
    <text evidence="2">The sequence shown here is derived from an EMBL/GenBank/DDBJ whole genome shotgun (WGS) entry which is preliminary data.</text>
</comment>
<feature type="domain" description="Xylose isomerase-like TIM barrel" evidence="1">
    <location>
        <begin position="53"/>
        <end position="299"/>
    </location>
</feature>
<evidence type="ECO:0000313" key="2">
    <source>
        <dbReference type="EMBL" id="GAA4435935.1"/>
    </source>
</evidence>
<dbReference type="EMBL" id="BAABEY010000014">
    <property type="protein sequence ID" value="GAA4435935.1"/>
    <property type="molecule type" value="Genomic_DNA"/>
</dbReference>
<keyword evidence="2" id="KW-0413">Isomerase</keyword>
<organism evidence="2 3">
    <name type="scientific">Ravibacter arvi</name>
    <dbReference type="NCBI Taxonomy" id="2051041"/>
    <lineage>
        <taxon>Bacteria</taxon>
        <taxon>Pseudomonadati</taxon>
        <taxon>Bacteroidota</taxon>
        <taxon>Cytophagia</taxon>
        <taxon>Cytophagales</taxon>
        <taxon>Spirosomataceae</taxon>
        <taxon>Ravibacter</taxon>
    </lineage>
</organism>
<dbReference type="InterPro" id="IPR013022">
    <property type="entry name" value="Xyl_isomerase-like_TIM-brl"/>
</dbReference>
<evidence type="ECO:0000259" key="1">
    <source>
        <dbReference type="Pfam" id="PF01261"/>
    </source>
</evidence>
<dbReference type="InterPro" id="IPR050312">
    <property type="entry name" value="IolE/XylAMocC-like"/>
</dbReference>
<accession>A0ABP8LSU1</accession>
<protein>
    <submittedName>
        <fullName evidence="2">Sugar phosphate isomerase/epimerase</fullName>
    </submittedName>
</protein>
<dbReference type="Gene3D" id="3.20.20.150">
    <property type="entry name" value="Divalent-metal-dependent TIM barrel enzymes"/>
    <property type="match status" value="1"/>
</dbReference>
<reference evidence="3" key="1">
    <citation type="journal article" date="2019" name="Int. J. Syst. Evol. Microbiol.">
        <title>The Global Catalogue of Microorganisms (GCM) 10K type strain sequencing project: providing services to taxonomists for standard genome sequencing and annotation.</title>
        <authorList>
            <consortium name="The Broad Institute Genomics Platform"/>
            <consortium name="The Broad Institute Genome Sequencing Center for Infectious Disease"/>
            <person name="Wu L."/>
            <person name="Ma J."/>
        </authorList>
    </citation>
    <scope>NUCLEOTIDE SEQUENCE [LARGE SCALE GENOMIC DNA]</scope>
    <source>
        <strain evidence="3">JCM 31920</strain>
    </source>
</reference>
<sequence>MNRRNAITALAAGLGSSSIIRTDMKDQSKKPLFRYSLNMSTIAGQKLGFRKELEIAAKAGFSAVEIWISSLQTYLKAGNTAQQTARMIADLGLTVENAIGFAQWVVNDDAKRKASMSQMQEEMDLLREVGCRRVACPPIGATEGELDLKAAAERYARLLEMGKKTGVHPQLELWGFSRNLSTLSDVMYVAIASGDPDARLLLDVYHLYKGGSGHELLSFVGKPLIEIFHMNDYPASPERAKIVDADRVFTGDGIAPITKVLEAIKKPGETVVLSLELFNKTYYAQDALQVAKTGLQKMKALADKIV</sequence>
<name>A0ABP8LSU1_9BACT</name>
<gene>
    <name evidence="2" type="ORF">GCM10023091_13190</name>
</gene>
<dbReference type="PANTHER" id="PTHR12110">
    <property type="entry name" value="HYDROXYPYRUVATE ISOMERASE"/>
    <property type="match status" value="1"/>
</dbReference>
<dbReference type="RefSeq" id="WP_345027499.1">
    <property type="nucleotide sequence ID" value="NZ_BAABEY010000014.1"/>
</dbReference>
<keyword evidence="3" id="KW-1185">Reference proteome</keyword>
<dbReference type="Proteomes" id="UP001501508">
    <property type="component" value="Unassembled WGS sequence"/>
</dbReference>
<dbReference type="PANTHER" id="PTHR12110:SF48">
    <property type="entry name" value="BLL3656 PROTEIN"/>
    <property type="match status" value="1"/>
</dbReference>
<proteinExistence type="predicted"/>
<dbReference type="InterPro" id="IPR036237">
    <property type="entry name" value="Xyl_isomerase-like_sf"/>
</dbReference>